<organism evidence="1 2">
    <name type="scientific">Seminavis robusta</name>
    <dbReference type="NCBI Taxonomy" id="568900"/>
    <lineage>
        <taxon>Eukaryota</taxon>
        <taxon>Sar</taxon>
        <taxon>Stramenopiles</taxon>
        <taxon>Ochrophyta</taxon>
        <taxon>Bacillariophyta</taxon>
        <taxon>Bacillariophyceae</taxon>
        <taxon>Bacillariophycidae</taxon>
        <taxon>Naviculales</taxon>
        <taxon>Naviculaceae</taxon>
        <taxon>Seminavis</taxon>
    </lineage>
</organism>
<proteinExistence type="predicted"/>
<reference evidence="1" key="1">
    <citation type="submission" date="2020-06" db="EMBL/GenBank/DDBJ databases">
        <authorList>
            <consortium name="Plant Systems Biology data submission"/>
        </authorList>
    </citation>
    <scope>NUCLEOTIDE SEQUENCE</scope>
    <source>
        <strain evidence="1">D6</strain>
    </source>
</reference>
<comment type="caution">
    <text evidence="1">The sequence shown here is derived from an EMBL/GenBank/DDBJ whole genome shotgun (WGS) entry which is preliminary data.</text>
</comment>
<evidence type="ECO:0000313" key="2">
    <source>
        <dbReference type="Proteomes" id="UP001153069"/>
    </source>
</evidence>
<accession>A0A9N8HL19</accession>
<dbReference type="EMBL" id="CAICTM010000773">
    <property type="protein sequence ID" value="CAB9516325.1"/>
    <property type="molecule type" value="Genomic_DNA"/>
</dbReference>
<dbReference type="Proteomes" id="UP001153069">
    <property type="component" value="Unassembled WGS sequence"/>
</dbReference>
<name>A0A9N8HL19_9STRA</name>
<gene>
    <name evidence="1" type="ORF">SEMRO_774_G200720.1</name>
</gene>
<sequence>MFQILSRHLFDRMITQFALACQNLGMSTHHSKPAEDKLLTYRSAFAGKTVKVGGALCTYSLQEIRATHGGGGGPEEGEQHVQVLQEEEMEQQEGFHKAHYGSSRDWVSYFQGNVKLELHKGAGCSQQVNQHVTQEI</sequence>
<protein>
    <submittedName>
        <fullName evidence="1">Uncharacterized protein</fullName>
    </submittedName>
</protein>
<evidence type="ECO:0000313" key="1">
    <source>
        <dbReference type="EMBL" id="CAB9516325.1"/>
    </source>
</evidence>
<keyword evidence="2" id="KW-1185">Reference proteome</keyword>
<dbReference type="AlphaFoldDB" id="A0A9N8HL19"/>